<keyword evidence="3" id="KW-0238">DNA-binding</keyword>
<dbReference type="AlphaFoldDB" id="A0A016XDM2"/>
<dbReference type="Proteomes" id="UP000023268">
    <property type="component" value="Unassembled WGS sequence"/>
</dbReference>
<dbReference type="InterPro" id="IPR005119">
    <property type="entry name" value="LysR_subst-bd"/>
</dbReference>
<evidence type="ECO:0000256" key="2">
    <source>
        <dbReference type="ARBA" id="ARBA00023015"/>
    </source>
</evidence>
<reference evidence="6 7" key="1">
    <citation type="submission" date="2014-02" db="EMBL/GenBank/DDBJ databases">
        <title>Draft Genome of Hylemonella gracilis isolated from the Niagara River.</title>
        <authorList>
            <person name="Pawlowski D.R."/>
            <person name="Koudelka G.B."/>
        </authorList>
    </citation>
    <scope>NUCLEOTIDE SEQUENCE [LARGE SCALE GENOMIC DNA]</scope>
    <source>
        <strain evidence="6 7">Niagara R</strain>
    </source>
</reference>
<dbReference type="SUPFAM" id="SSF53850">
    <property type="entry name" value="Periplasmic binding protein-like II"/>
    <property type="match status" value="1"/>
</dbReference>
<accession>A0A016XDM2</accession>
<dbReference type="InterPro" id="IPR036388">
    <property type="entry name" value="WH-like_DNA-bd_sf"/>
</dbReference>
<evidence type="ECO:0000256" key="3">
    <source>
        <dbReference type="ARBA" id="ARBA00023125"/>
    </source>
</evidence>
<dbReference type="Pfam" id="PF03466">
    <property type="entry name" value="LysR_substrate"/>
    <property type="match status" value="1"/>
</dbReference>
<dbReference type="RefSeq" id="WP_035603519.1">
    <property type="nucleotide sequence ID" value="NZ_JEMG01000001.1"/>
</dbReference>
<evidence type="ECO:0000313" key="7">
    <source>
        <dbReference type="Proteomes" id="UP000023268"/>
    </source>
</evidence>
<dbReference type="Gene3D" id="1.10.10.10">
    <property type="entry name" value="Winged helix-like DNA-binding domain superfamily/Winged helix DNA-binding domain"/>
    <property type="match status" value="1"/>
</dbReference>
<evidence type="ECO:0000256" key="4">
    <source>
        <dbReference type="ARBA" id="ARBA00023163"/>
    </source>
</evidence>
<dbReference type="Gene3D" id="3.40.190.290">
    <property type="match status" value="1"/>
</dbReference>
<comment type="caution">
    <text evidence="6">The sequence shown here is derived from an EMBL/GenBank/DDBJ whole genome shotgun (WGS) entry which is preliminary data.</text>
</comment>
<dbReference type="PANTHER" id="PTHR30419">
    <property type="entry name" value="HTH-TYPE TRANSCRIPTIONAL REGULATOR YBHD"/>
    <property type="match status" value="1"/>
</dbReference>
<organism evidence="6 7">
    <name type="scientific">Hylemonella gracilis str. Niagara R</name>
    <dbReference type="NCBI Taxonomy" id="1458275"/>
    <lineage>
        <taxon>Bacteria</taxon>
        <taxon>Pseudomonadati</taxon>
        <taxon>Pseudomonadota</taxon>
        <taxon>Betaproteobacteria</taxon>
        <taxon>Burkholderiales</taxon>
        <taxon>Comamonadaceae</taxon>
        <taxon>Hylemonella</taxon>
    </lineage>
</organism>
<gene>
    <name evidence="6" type="ORF">AZ34_00325</name>
</gene>
<keyword evidence="4" id="KW-0804">Transcription</keyword>
<dbReference type="GO" id="GO:0003700">
    <property type="term" value="F:DNA-binding transcription factor activity"/>
    <property type="evidence" value="ECO:0007669"/>
    <property type="project" value="InterPro"/>
</dbReference>
<comment type="similarity">
    <text evidence="1">Belongs to the LysR transcriptional regulatory family.</text>
</comment>
<proteinExistence type="inferred from homology"/>
<name>A0A016XDM2_9BURK</name>
<dbReference type="InterPro" id="IPR036390">
    <property type="entry name" value="WH_DNA-bd_sf"/>
</dbReference>
<dbReference type="eggNOG" id="COG0583">
    <property type="taxonomic scope" value="Bacteria"/>
</dbReference>
<dbReference type="EMBL" id="JEMG01000001">
    <property type="protein sequence ID" value="EYC49667.1"/>
    <property type="molecule type" value="Genomic_DNA"/>
</dbReference>
<dbReference type="OrthoDB" id="8587114at2"/>
<dbReference type="InterPro" id="IPR000847">
    <property type="entry name" value="LysR_HTH_N"/>
</dbReference>
<keyword evidence="2" id="KW-0805">Transcription regulation</keyword>
<dbReference type="InterPro" id="IPR050950">
    <property type="entry name" value="HTH-type_LysR_regulators"/>
</dbReference>
<dbReference type="PRINTS" id="PR00039">
    <property type="entry name" value="HTHLYSR"/>
</dbReference>
<dbReference type="FunFam" id="1.10.10.10:FF:000001">
    <property type="entry name" value="LysR family transcriptional regulator"/>
    <property type="match status" value="1"/>
</dbReference>
<evidence type="ECO:0000313" key="6">
    <source>
        <dbReference type="EMBL" id="EYC49667.1"/>
    </source>
</evidence>
<dbReference type="GO" id="GO:0003677">
    <property type="term" value="F:DNA binding"/>
    <property type="evidence" value="ECO:0007669"/>
    <property type="project" value="UniProtKB-KW"/>
</dbReference>
<dbReference type="STRING" id="1458275.AZ34_00325"/>
<sequence>MDMRQLQYFVRVVESGSFSAAAAALHMTQPSLSRQVALLEADVRQRLLIRTGRGVTPTEAGQALLAHARQILEIATRAREELRELNASPSGRVVIGLPPRVALQLSAELVARFRERLPRAVLSISEGLSLHLREWLVAGRLDLALLFDPAPSPQLSYHTLLQEPLLLVAPQGTTLPARVALSALPGYPVVLPSAPNSIRNLVENLLLPRGITLQVLAEVGAVQTVLALVERGVGCTLLPESALQLGSGVRLPHAPIGPPGVRNRLVLASPLAGPNTRLLKETHALLLELDHRAMLMGPSCR</sequence>
<evidence type="ECO:0000256" key="1">
    <source>
        <dbReference type="ARBA" id="ARBA00009437"/>
    </source>
</evidence>
<dbReference type="PROSITE" id="PS50931">
    <property type="entry name" value="HTH_LYSR"/>
    <property type="match status" value="1"/>
</dbReference>
<dbReference type="Pfam" id="PF00126">
    <property type="entry name" value="HTH_1"/>
    <property type="match status" value="1"/>
</dbReference>
<dbReference type="SUPFAM" id="SSF46785">
    <property type="entry name" value="Winged helix' DNA-binding domain"/>
    <property type="match status" value="1"/>
</dbReference>
<feature type="domain" description="HTH lysR-type" evidence="5">
    <location>
        <begin position="1"/>
        <end position="58"/>
    </location>
</feature>
<evidence type="ECO:0000259" key="5">
    <source>
        <dbReference type="PROSITE" id="PS50931"/>
    </source>
</evidence>
<protein>
    <submittedName>
        <fullName evidence="6">LysR family transcriptional regulator</fullName>
    </submittedName>
</protein>
<dbReference type="GO" id="GO:0005829">
    <property type="term" value="C:cytosol"/>
    <property type="evidence" value="ECO:0007669"/>
    <property type="project" value="TreeGrafter"/>
</dbReference>